<keyword evidence="1 2" id="KW-0121">Carboxypeptidase</keyword>
<evidence type="ECO:0000256" key="1">
    <source>
        <dbReference type="PIRNR" id="PIRNR006615"/>
    </source>
</evidence>
<dbReference type="SUPFAM" id="SSF55486">
    <property type="entry name" value="Metalloproteases ('zincins'), catalytic domain"/>
    <property type="match status" value="1"/>
</dbReference>
<comment type="function">
    <text evidence="1">Broad specificity carboxypetidase that releases amino acids sequentially from the C-terminus, including neutral, aromatic, polar and basic residues.</text>
</comment>
<comment type="similarity">
    <text evidence="1">Belongs to the peptidase M32 family.</text>
</comment>
<dbReference type="PROSITE" id="PS52034">
    <property type="entry name" value="PEPTIDASE_M32"/>
    <property type="match status" value="1"/>
</dbReference>
<keyword evidence="1" id="KW-0378">Hydrolase</keyword>
<gene>
    <name evidence="2" type="ORF">AshY1_00890</name>
</gene>
<dbReference type="PIRSF" id="PIRSF006615">
    <property type="entry name" value="Zn_crbxpep_Taq"/>
    <property type="match status" value="1"/>
</dbReference>
<comment type="catalytic activity">
    <reaction evidence="1">
        <text>Release of a C-terminal amino acid with broad specificity, except for -Pro.</text>
        <dbReference type="EC" id="3.4.17.19"/>
    </reaction>
</comment>
<keyword evidence="1" id="KW-0479">Metal-binding</keyword>
<dbReference type="GO" id="GO:0004180">
    <property type="term" value="F:carboxypeptidase activity"/>
    <property type="evidence" value="ECO:0007669"/>
    <property type="project" value="UniProtKB-KW"/>
</dbReference>
<accession>A0ABZ2U933</accession>
<dbReference type="Pfam" id="PF02074">
    <property type="entry name" value="Peptidase_M32"/>
    <property type="match status" value="1"/>
</dbReference>
<dbReference type="EMBL" id="CP146843">
    <property type="protein sequence ID" value="WYY26242.1"/>
    <property type="molecule type" value="Genomic_DNA"/>
</dbReference>
<dbReference type="Proteomes" id="UP001484199">
    <property type="component" value="Chromosome"/>
</dbReference>
<dbReference type="RefSeq" id="WP_341266651.1">
    <property type="nucleotide sequence ID" value="NZ_CP146843.1"/>
</dbReference>
<sequence>MQSNYNKLEQKMKKIYHLKNILSLIHWDIACNIKKDSLESRTQEIVTIENIIHHKLTSQEIQNLLDKTKKDILLLDDWQKVNVTKIEKQIIEANLIPIELTEKMTIAATHAEVHWRKAKQENNYNLFKPYLQKVLDYTKQIAKIRANKFNLSLYDALLDKFDLGSTTQENKEIFEVLKKELPIIIKKTLHKQKDIVFQDIPMDLEIQKKLNYYIAENLGFNIQKGRLDESTHPFCGGTPYDIRMTTRYNSNNFLDSFYATIHETGHALYEQNLPENYKNQPVGQAKGFQFHESESLFMEKQIGKSKSFIFLLNKILRNKFIQEDPMFEVDKLYQQVNRVKPDFIRIYSDEITYILHIILRFEIEELLINDKLSLDDLPYYWNQKSQDYLGIKPRNFIEGCLQDIHWSQGYFGYFPSYAKGMIIAAMKMKKLKRLYPDLEHDIRKGEFKKLNSYLNKHFRNLGSLKKSKELLYICTDEHKINPYIFLDYLKEKFLG</sequence>
<dbReference type="InterPro" id="IPR001333">
    <property type="entry name" value="Peptidase_M32_Taq"/>
</dbReference>
<keyword evidence="3" id="KW-1185">Reference proteome</keyword>
<reference evidence="2" key="1">
    <citation type="submission" date="2024-03" db="EMBL/GenBank/DDBJ databases">
        <title>The Complete Genome of 'Candidatus Phytoplasma fraxini' AshY1 from the Ash Yellows Group.</title>
        <authorList>
            <person name="Boehm J.W."/>
            <person name="Huettel B."/>
            <person name="Schneider B."/>
            <person name="Kube M."/>
        </authorList>
    </citation>
    <scope>NUCLEOTIDE SEQUENCE [LARGE SCALE GENOMIC DNA]</scope>
    <source>
        <strain evidence="2">AshY1</strain>
    </source>
</reference>
<dbReference type="EC" id="3.4.17.19" evidence="1"/>
<dbReference type="PANTHER" id="PTHR34217">
    <property type="entry name" value="METAL-DEPENDENT CARBOXYPEPTIDASE"/>
    <property type="match status" value="1"/>
</dbReference>
<dbReference type="PRINTS" id="PR00998">
    <property type="entry name" value="CRBOXYPTASET"/>
</dbReference>
<dbReference type="CDD" id="cd06460">
    <property type="entry name" value="M32_Taq"/>
    <property type="match status" value="1"/>
</dbReference>
<protein>
    <recommendedName>
        <fullName evidence="1">Metal-dependent carboxypeptidase</fullName>
        <ecNumber evidence="1">3.4.17.19</ecNumber>
    </recommendedName>
</protein>
<evidence type="ECO:0000313" key="2">
    <source>
        <dbReference type="EMBL" id="WYY26242.1"/>
    </source>
</evidence>
<organism evidence="2 3">
    <name type="scientific">Ash yellows phytoplasma</name>
    <dbReference type="NCBI Taxonomy" id="35780"/>
    <lineage>
        <taxon>Bacteria</taxon>
        <taxon>Bacillati</taxon>
        <taxon>Mycoplasmatota</taxon>
        <taxon>Mollicutes</taxon>
        <taxon>Acholeplasmatales</taxon>
        <taxon>Acholeplasmataceae</taxon>
        <taxon>Candidatus Phytoplasma</taxon>
        <taxon>16SrVII (Ash yellows group)</taxon>
    </lineage>
</organism>
<keyword evidence="1" id="KW-0482">Metalloprotease</keyword>
<proteinExistence type="inferred from homology"/>
<dbReference type="Gene3D" id="1.10.1370.30">
    <property type="match status" value="1"/>
</dbReference>
<keyword evidence="1" id="KW-0645">Protease</keyword>
<evidence type="ECO:0000313" key="3">
    <source>
        <dbReference type="Proteomes" id="UP001484199"/>
    </source>
</evidence>
<name>A0ABZ2U933_ASHYP</name>
<dbReference type="PANTHER" id="PTHR34217:SF1">
    <property type="entry name" value="CARBOXYPEPTIDASE 1"/>
    <property type="match status" value="1"/>
</dbReference>